<protein>
    <submittedName>
        <fullName evidence="3">CpaF family protein</fullName>
    </submittedName>
</protein>
<dbReference type="GO" id="GO:0016887">
    <property type="term" value="F:ATP hydrolysis activity"/>
    <property type="evidence" value="ECO:0007669"/>
    <property type="project" value="InterPro"/>
</dbReference>
<dbReference type="RefSeq" id="WP_121153073.1">
    <property type="nucleotide sequence ID" value="NZ_CP032829.1"/>
</dbReference>
<evidence type="ECO:0000259" key="2">
    <source>
        <dbReference type="SMART" id="SM00382"/>
    </source>
</evidence>
<keyword evidence="4" id="KW-1185">Reference proteome</keyword>
<sequence length="443" mass="49020">MMRPSFGLAAVASVDSAAPSLDTFSASDTYQATKFKIFDVVLELLENQNISADASSARQIRTTIDEAINAYGIREGLALNTLERVWLADDVYHEITGLGPLEPLLRDPLIDDIIVNGARRVYVERGGTLSLVQARFRDDAHLMTIIQRIVSPIGRRIDESSPYVDARLADGSRVNVIIPPIALDGPMLSIRKFRPEPITGDEYVRTGAMDHSMLDFLSNAVESRLNLLICGGTGSGKTTLLNMLSGFIGDSERLITIEDAAELRLRQTHVVRLETRPPTIEGTREVNARDLVRNALRMRPDRIILGEVRGAEAVEMLQAMSTGHDGSMATVHANTDRDALFRIEMLLGFGGLQADLRTLRRYISSSIQLIVHVQRTTDGRRRVTSITEVIGLEGDTITLNQLYRFAPDSPLSGDGVFEVMSRRPFFAHRLKRPITYATRPGTP</sequence>
<dbReference type="Proteomes" id="UP000276254">
    <property type="component" value="Chromosome"/>
</dbReference>
<evidence type="ECO:0000313" key="3">
    <source>
        <dbReference type="EMBL" id="AYJ86448.1"/>
    </source>
</evidence>
<dbReference type="SMART" id="SM00382">
    <property type="entry name" value="AAA"/>
    <property type="match status" value="1"/>
</dbReference>
<comment type="similarity">
    <text evidence="1">Belongs to the GSP E family.</text>
</comment>
<dbReference type="Gene3D" id="3.40.50.300">
    <property type="entry name" value="P-loop containing nucleotide triphosphate hydrolases"/>
    <property type="match status" value="1"/>
</dbReference>
<dbReference type="Gene3D" id="3.30.450.380">
    <property type="match status" value="1"/>
</dbReference>
<feature type="domain" description="AAA+ ATPase" evidence="2">
    <location>
        <begin position="223"/>
        <end position="349"/>
    </location>
</feature>
<gene>
    <name evidence="3" type="ORF">D3Y57_11320</name>
</gene>
<dbReference type="SUPFAM" id="SSF52540">
    <property type="entry name" value="P-loop containing nucleoside triphosphate hydrolases"/>
    <property type="match status" value="1"/>
</dbReference>
<dbReference type="InterPro" id="IPR027417">
    <property type="entry name" value="P-loop_NTPase"/>
</dbReference>
<reference evidence="3 4" key="1">
    <citation type="submission" date="2018-09" db="EMBL/GenBank/DDBJ databases">
        <title>Sphingomonas peninsula sp. nov., isolated from fildes peninsula, Antarctic soil.</title>
        <authorList>
            <person name="Yingchao G."/>
        </authorList>
    </citation>
    <scope>NUCLEOTIDE SEQUENCE [LARGE SCALE GENOMIC DNA]</scope>
    <source>
        <strain evidence="3 4">YZ-8</strain>
    </source>
</reference>
<proteinExistence type="inferred from homology"/>
<accession>A0A494TLZ1</accession>
<organism evidence="3 4">
    <name type="scientific">Sphingomonas paeninsulae</name>
    <dbReference type="NCBI Taxonomy" id="2319844"/>
    <lineage>
        <taxon>Bacteria</taxon>
        <taxon>Pseudomonadati</taxon>
        <taxon>Pseudomonadota</taxon>
        <taxon>Alphaproteobacteria</taxon>
        <taxon>Sphingomonadales</taxon>
        <taxon>Sphingomonadaceae</taxon>
        <taxon>Sphingomonas</taxon>
    </lineage>
</organism>
<evidence type="ECO:0000256" key="1">
    <source>
        <dbReference type="ARBA" id="ARBA00006611"/>
    </source>
</evidence>
<dbReference type="AlphaFoldDB" id="A0A494TLZ1"/>
<dbReference type="PANTHER" id="PTHR30486:SF15">
    <property type="entry name" value="TYPE II_IV SECRETION SYSTEM ATPASE"/>
    <property type="match status" value="1"/>
</dbReference>
<dbReference type="KEGG" id="spha:D3Y57_11320"/>
<dbReference type="CDD" id="cd01130">
    <property type="entry name" value="VirB11-like_ATPase"/>
    <property type="match status" value="1"/>
</dbReference>
<dbReference type="InterPro" id="IPR001482">
    <property type="entry name" value="T2SS/T4SS_dom"/>
</dbReference>
<name>A0A494TLZ1_SPHPE</name>
<dbReference type="EMBL" id="CP032829">
    <property type="protein sequence ID" value="AYJ86448.1"/>
    <property type="molecule type" value="Genomic_DNA"/>
</dbReference>
<dbReference type="OrthoDB" id="9810761at2"/>
<dbReference type="InterPro" id="IPR003593">
    <property type="entry name" value="AAA+_ATPase"/>
</dbReference>
<dbReference type="InterPro" id="IPR050921">
    <property type="entry name" value="T4SS_GSP_E_ATPase"/>
</dbReference>
<dbReference type="PANTHER" id="PTHR30486">
    <property type="entry name" value="TWITCHING MOTILITY PROTEIN PILT"/>
    <property type="match status" value="1"/>
</dbReference>
<evidence type="ECO:0000313" key="4">
    <source>
        <dbReference type="Proteomes" id="UP000276254"/>
    </source>
</evidence>
<dbReference type="Pfam" id="PF00437">
    <property type="entry name" value="T2SSE"/>
    <property type="match status" value="1"/>
</dbReference>